<dbReference type="SUPFAM" id="SSF56672">
    <property type="entry name" value="DNA/RNA polymerases"/>
    <property type="match status" value="1"/>
</dbReference>
<dbReference type="GO" id="GO:0003824">
    <property type="term" value="F:catalytic activity"/>
    <property type="evidence" value="ECO:0007669"/>
    <property type="project" value="UniProtKB-KW"/>
</dbReference>
<dbReference type="AlphaFoldDB" id="A0A5B7ABE7"/>
<dbReference type="PANTHER" id="PTHR37984">
    <property type="entry name" value="PROTEIN CBG26694"/>
    <property type="match status" value="1"/>
</dbReference>
<proteinExistence type="predicted"/>
<dbReference type="EMBL" id="GHES01023420">
    <property type="protein sequence ID" value="MPA53979.1"/>
    <property type="molecule type" value="Transcribed_RNA"/>
</dbReference>
<dbReference type="Gene3D" id="3.30.70.270">
    <property type="match status" value="2"/>
</dbReference>
<sequence length="177" mass="19920">MLSIFSDMVEKFLEVFMDDFSIFGASFDECLQNLSLVLKQCIDSNLVLSWEKSNFMVVEGIVLGHIVSERGIEIDKAKVDLISTLPPPSSVRQIWSFLGHAGFYHHFIKDFSKISRPLCNLLAKDVSFVFDDACMVSFEKLRELLSVAPIMQPPKWSIPFEIMCDASDYAVGAVLGQ</sequence>
<evidence type="ECO:0000256" key="1">
    <source>
        <dbReference type="ARBA" id="ARBA00023268"/>
    </source>
</evidence>
<dbReference type="PANTHER" id="PTHR37984:SF5">
    <property type="entry name" value="PROTEIN NYNRIN-LIKE"/>
    <property type="match status" value="1"/>
</dbReference>
<organism evidence="3">
    <name type="scientific">Davidia involucrata</name>
    <name type="common">Dove tree</name>
    <dbReference type="NCBI Taxonomy" id="16924"/>
    <lineage>
        <taxon>Eukaryota</taxon>
        <taxon>Viridiplantae</taxon>
        <taxon>Streptophyta</taxon>
        <taxon>Embryophyta</taxon>
        <taxon>Tracheophyta</taxon>
        <taxon>Spermatophyta</taxon>
        <taxon>Magnoliopsida</taxon>
        <taxon>eudicotyledons</taxon>
        <taxon>Gunneridae</taxon>
        <taxon>Pentapetalae</taxon>
        <taxon>asterids</taxon>
        <taxon>Cornales</taxon>
        <taxon>Nyssaceae</taxon>
        <taxon>Davidia</taxon>
    </lineage>
</organism>
<name>A0A5B7ABE7_DAVIN</name>
<dbReference type="InterPro" id="IPR050951">
    <property type="entry name" value="Retrovirus_Pol_polyprotein"/>
</dbReference>
<feature type="domain" description="Reverse transcriptase/retrotransposon-derived protein RNase H-like" evidence="2">
    <location>
        <begin position="131"/>
        <end position="177"/>
    </location>
</feature>
<protein>
    <recommendedName>
        <fullName evidence="2">Reverse transcriptase/retrotransposon-derived protein RNase H-like domain-containing protein</fullName>
    </recommendedName>
</protein>
<evidence type="ECO:0000313" key="3">
    <source>
        <dbReference type="EMBL" id="MPA53979.1"/>
    </source>
</evidence>
<dbReference type="Pfam" id="PF17919">
    <property type="entry name" value="RT_RNaseH_2"/>
    <property type="match status" value="1"/>
</dbReference>
<reference evidence="3" key="1">
    <citation type="submission" date="2019-08" db="EMBL/GenBank/DDBJ databases">
        <title>Reference gene set and small RNA set construction with multiple tissues from Davidia involucrata Baill.</title>
        <authorList>
            <person name="Yang H."/>
            <person name="Zhou C."/>
            <person name="Li G."/>
            <person name="Wang J."/>
            <person name="Gao P."/>
            <person name="Wang M."/>
            <person name="Wang R."/>
            <person name="Zhao Y."/>
        </authorList>
    </citation>
    <scope>NUCLEOTIDE SEQUENCE</scope>
    <source>
        <tissue evidence="3">Mixed with DoveR01_LX</tissue>
    </source>
</reference>
<dbReference type="InterPro" id="IPR043502">
    <property type="entry name" value="DNA/RNA_pol_sf"/>
</dbReference>
<dbReference type="FunFam" id="3.30.70.270:FF:000020">
    <property type="entry name" value="Transposon Tf2-6 polyprotein-like Protein"/>
    <property type="match status" value="1"/>
</dbReference>
<accession>A0A5B7ABE7</accession>
<keyword evidence="1" id="KW-0511">Multifunctional enzyme</keyword>
<evidence type="ECO:0000259" key="2">
    <source>
        <dbReference type="Pfam" id="PF17919"/>
    </source>
</evidence>
<dbReference type="InterPro" id="IPR041577">
    <property type="entry name" value="RT_RNaseH_2"/>
</dbReference>
<gene>
    <name evidence="3" type="ORF">Din_023420</name>
</gene>
<dbReference type="InterPro" id="IPR043128">
    <property type="entry name" value="Rev_trsase/Diguanyl_cyclase"/>
</dbReference>